<evidence type="ECO:0000313" key="1">
    <source>
        <dbReference type="EMBL" id="EOY45699.1"/>
    </source>
</evidence>
<evidence type="ECO:0000313" key="2">
    <source>
        <dbReference type="Proteomes" id="UP000014062"/>
    </source>
</evidence>
<name>A0A7U9H973_STRLI</name>
<dbReference type="AlphaFoldDB" id="A0A7U9H973"/>
<dbReference type="EMBL" id="CM001889">
    <property type="protein sequence ID" value="EOY45699.1"/>
    <property type="molecule type" value="Genomic_DNA"/>
</dbReference>
<dbReference type="Proteomes" id="UP000014062">
    <property type="component" value="Chromosome"/>
</dbReference>
<reference evidence="2" key="1">
    <citation type="journal article" date="2013" name="Genome Biol. Evol.">
        <title>The genome sequence of Streptomyces lividans 66 reveals a novel tRNA-dependent peptide biosynthetic system within a metal-related genomic island.</title>
        <authorList>
            <person name="Cruz-Morales P."/>
            <person name="Vijgenboom E."/>
            <person name="Iruegas-Bocardo F."/>
            <person name="Girard G."/>
            <person name="Yanez-Guerra L.A."/>
            <person name="Ramos-Aboites H.E."/>
            <person name="Pernodet J.L."/>
            <person name="Anne J."/>
            <person name="van Wezel G.P."/>
            <person name="Barona-Gomez F."/>
        </authorList>
    </citation>
    <scope>NUCLEOTIDE SEQUENCE [LARGE SCALE GENOMIC DNA]</scope>
    <source>
        <strain evidence="2">1326</strain>
    </source>
</reference>
<accession>A0A7U9H973</accession>
<proteinExistence type="predicted"/>
<protein>
    <submittedName>
        <fullName evidence="1">Uncharacterized protein</fullName>
    </submittedName>
</protein>
<organism evidence="1 2">
    <name type="scientific">Streptomyces lividans 1326</name>
    <dbReference type="NCBI Taxonomy" id="1200984"/>
    <lineage>
        <taxon>Bacteria</taxon>
        <taxon>Bacillati</taxon>
        <taxon>Actinomycetota</taxon>
        <taxon>Actinomycetes</taxon>
        <taxon>Kitasatosporales</taxon>
        <taxon>Streptomycetaceae</taxon>
        <taxon>Streptomyces</taxon>
    </lineage>
</organism>
<gene>
    <name evidence="1" type="ORF">SLI_0982</name>
</gene>
<sequence>MPDPSSLLGSTMVSQKLGATPRRLVQACASGSPHDALAQWVATLAHRLDDLHQQLVTQAMHSADTLTRVATGKGQINSLGILQNSGMQIDILAARRADAIEHLTLAIHVYQQLDEPQIRHAAVSPVAKLKTQPTRGR</sequence>